<evidence type="ECO:0000313" key="4">
    <source>
        <dbReference type="Proteomes" id="UP000054567"/>
    </source>
</evidence>
<reference evidence="4" key="3">
    <citation type="journal article" date="2010" name="Genome Res.">
        <title>Population genomic sequencing of Coccidioides fungi reveals recent hybridization and transposon control.</title>
        <authorList>
            <person name="Neafsey D.E."/>
            <person name="Barker B.M."/>
            <person name="Sharpton T.J."/>
            <person name="Stajich J.E."/>
            <person name="Park D.J."/>
            <person name="Whiston E."/>
            <person name="Hung C.-Y."/>
            <person name="McMahan C."/>
            <person name="White J."/>
            <person name="Sykes S."/>
            <person name="Heiman D."/>
            <person name="Young S."/>
            <person name="Zeng Q."/>
            <person name="Abouelleil A."/>
            <person name="Aftuck L."/>
            <person name="Bessette D."/>
            <person name="Brown A."/>
            <person name="FitzGerald M."/>
            <person name="Lui A."/>
            <person name="Macdonald J.P."/>
            <person name="Priest M."/>
            <person name="Orbach M.J."/>
            <person name="Galgiani J.N."/>
            <person name="Kirkland T.N."/>
            <person name="Cole G.T."/>
            <person name="Birren B.W."/>
            <person name="Henn M.R."/>
            <person name="Taylor J.W."/>
            <person name="Rounsley S.D."/>
        </authorList>
    </citation>
    <scope>NUCLEOTIDE SEQUENCE [LARGE SCALE GENOMIC DNA]</scope>
    <source>
        <strain evidence="4">RMSCC 3488</strain>
    </source>
</reference>
<evidence type="ECO:0000256" key="1">
    <source>
        <dbReference type="SAM" id="MobiDB-lite"/>
    </source>
</evidence>
<accession>A0A0J6FRJ4</accession>
<feature type="compositionally biased region" description="Gly residues" evidence="1">
    <location>
        <begin position="115"/>
        <end position="124"/>
    </location>
</feature>
<feature type="chain" id="PRO_5005271427" evidence="2">
    <location>
        <begin position="21"/>
        <end position="410"/>
    </location>
</feature>
<proteinExistence type="predicted"/>
<organism evidence="3 4">
    <name type="scientific">Coccidioides posadasii RMSCC 3488</name>
    <dbReference type="NCBI Taxonomy" id="454284"/>
    <lineage>
        <taxon>Eukaryota</taxon>
        <taxon>Fungi</taxon>
        <taxon>Dikarya</taxon>
        <taxon>Ascomycota</taxon>
        <taxon>Pezizomycotina</taxon>
        <taxon>Eurotiomycetes</taxon>
        <taxon>Eurotiomycetidae</taxon>
        <taxon>Onygenales</taxon>
        <taxon>Onygenaceae</taxon>
        <taxon>Coccidioides</taxon>
    </lineage>
</organism>
<dbReference type="VEuPathDB" id="FungiDB:CPAG_07947"/>
<feature type="region of interest" description="Disordered" evidence="1">
    <location>
        <begin position="104"/>
        <end position="168"/>
    </location>
</feature>
<feature type="signal peptide" evidence="2">
    <location>
        <begin position="1"/>
        <end position="20"/>
    </location>
</feature>
<protein>
    <submittedName>
        <fullName evidence="3">Uncharacterized protein</fullName>
    </submittedName>
</protein>
<name>A0A0J6FRJ4_COCPO</name>
<reference evidence="4" key="2">
    <citation type="journal article" date="2009" name="Genome Res.">
        <title>Comparative genomic analyses of the human fungal pathogens Coccidioides and their relatives.</title>
        <authorList>
            <person name="Sharpton T.J."/>
            <person name="Stajich J.E."/>
            <person name="Rounsley S.D."/>
            <person name="Gardner M.J."/>
            <person name="Wortman J.R."/>
            <person name="Jordar V.S."/>
            <person name="Maiti R."/>
            <person name="Kodira C.D."/>
            <person name="Neafsey D.E."/>
            <person name="Zeng Q."/>
            <person name="Hung C.-Y."/>
            <person name="McMahan C."/>
            <person name="Muszewska A."/>
            <person name="Grynberg M."/>
            <person name="Mandel M.A."/>
            <person name="Kellner E.M."/>
            <person name="Barker B.M."/>
            <person name="Galgiani J.N."/>
            <person name="Orbach M.J."/>
            <person name="Kirkland T.N."/>
            <person name="Cole G.T."/>
            <person name="Henn M.R."/>
            <person name="Birren B.W."/>
            <person name="Taylor J.W."/>
        </authorList>
    </citation>
    <scope>NUCLEOTIDE SEQUENCE [LARGE SCALE GENOMIC DNA]</scope>
    <source>
        <strain evidence="4">RMSCC 3488</strain>
    </source>
</reference>
<dbReference type="Proteomes" id="UP000054567">
    <property type="component" value="Unassembled WGS sequence"/>
</dbReference>
<evidence type="ECO:0000313" key="3">
    <source>
        <dbReference type="EMBL" id="KMM71644.1"/>
    </source>
</evidence>
<dbReference type="EMBL" id="DS268113">
    <property type="protein sequence ID" value="KMM71644.1"/>
    <property type="molecule type" value="Genomic_DNA"/>
</dbReference>
<sequence length="410" mass="44523">MGFNLMKAIFLLIAAPILKASIIPARSSTPDAGLLPVLESVSQPTDIQQRRGIRPFFALLLAYTFKVANNWLELRYRKADEFGNAPEHNVGAAYFGGLKHVRAPPAFRPRPPSPGGRGTSGGAGANSPPLSPPRPPSPGMGAGAGSRIEGPAEPVIPQSGKGDWSYFSQSGKNSKEWLDKVIARKQPDAPPRPWQEFYAKDASPVNIKFSKDIQAATKLPESLQFTRHTFKSKSSELGVYENGVNHEKGVIMSIRTNNKNDHLTAKENRMEWSEAAMKSWKQDSPKDSKSLEWVIKDLVDNVDTKAVMAQAHAKAGYPAGKAGAQFRYDESNPKMKEAFIALSGTQEVKGVYGLLGNNRAALGDKKISSIYTFPDSPHLAIKVDKAKAPEKAGGPGPAMRVRFMARHGLA</sequence>
<evidence type="ECO:0000256" key="2">
    <source>
        <dbReference type="SAM" id="SignalP"/>
    </source>
</evidence>
<feature type="compositionally biased region" description="Pro residues" evidence="1">
    <location>
        <begin position="129"/>
        <end position="138"/>
    </location>
</feature>
<keyword evidence="2" id="KW-0732">Signal</keyword>
<dbReference type="OrthoDB" id="4174411at2759"/>
<gene>
    <name evidence="3" type="ORF">CPAG_07947</name>
</gene>
<reference evidence="3 4" key="1">
    <citation type="submission" date="2007-06" db="EMBL/GenBank/DDBJ databases">
        <title>The Genome Sequence of Coccidioides posadasii RMSCC_3488.</title>
        <authorList>
            <consortium name="Coccidioides Genome Resources Consortium"/>
            <consortium name="The Broad Institute Genome Sequencing Platform"/>
            <person name="Henn M.R."/>
            <person name="Sykes S."/>
            <person name="Young S."/>
            <person name="Jaffe D."/>
            <person name="Berlin A."/>
            <person name="Alvarez P."/>
            <person name="Butler J."/>
            <person name="Gnerre S."/>
            <person name="Grabherr M."/>
            <person name="Mauceli E."/>
            <person name="Brockman W."/>
            <person name="Kodira C."/>
            <person name="Alvarado L."/>
            <person name="Zeng Q."/>
            <person name="Crawford M."/>
            <person name="Antoine C."/>
            <person name="Devon K."/>
            <person name="Galgiani J."/>
            <person name="Orsborn K."/>
            <person name="Lewis M.L."/>
            <person name="Nusbaum C."/>
            <person name="Galagan J."/>
            <person name="Birren B."/>
        </authorList>
    </citation>
    <scope>NUCLEOTIDE SEQUENCE [LARGE SCALE GENOMIC DNA]</scope>
    <source>
        <strain evidence="3 4">RMSCC 3488</strain>
    </source>
</reference>
<dbReference type="AlphaFoldDB" id="A0A0J6FRJ4"/>